<keyword evidence="3" id="KW-1185">Reference proteome</keyword>
<dbReference type="InParanoid" id="A0A2R5GA46"/>
<dbReference type="GO" id="GO:0004842">
    <property type="term" value="F:ubiquitin-protein transferase activity"/>
    <property type="evidence" value="ECO:0007669"/>
    <property type="project" value="InterPro"/>
</dbReference>
<evidence type="ECO:0000313" key="2">
    <source>
        <dbReference type="EMBL" id="GBG25413.1"/>
    </source>
</evidence>
<evidence type="ECO:0000259" key="1">
    <source>
        <dbReference type="PROSITE" id="PS52053"/>
    </source>
</evidence>
<dbReference type="Pfam" id="PF14496">
    <property type="entry name" value="NEL"/>
    <property type="match status" value="1"/>
</dbReference>
<dbReference type="Proteomes" id="UP000241890">
    <property type="component" value="Unassembled WGS sequence"/>
</dbReference>
<sequence>MVARNLRVDGLVSLASLPSQLQVLCELELCNLPLLVDLPADLITQSLRIADCTSFRELPETLLLKGDLQLERLPSLDTLPSAMEIEGLLMLDELCALVSLPQYLRVHRDLYLLRCEVLQTLPDGVSVDGDIIIENCAGVTSLPLSMIESRGDVRLRDTGVDEEEAERLRGLAHPALRIFLSFQEPEPFANLADAVNFWWTALPDNVKRDMGDVKPNGPSTVLAHGLENAINDSADLGALTRFLHKLRSTKEFRVEALRPALAQRAWEALELIVDDELSRPQLLVQIASSIDTCGDMIVWALNQIVVWHHIAHARGDREALRALGIRIMRLGIVHEHAQRVAQRAAVATRAGEDVEVYLRFEIALREDLDLPVSATQMLYPSLVSVPEADFRDAKEAALRASDADIQAWFSGWDEWQRQDRYEASALIEWASLSPMSDVEVSQVYDLYGDLARHPACFIDAVQAPFELDDMIEHWVATGRDFSNMARSVENFENALRRVNDHATCE</sequence>
<dbReference type="PROSITE" id="PS52053">
    <property type="entry name" value="NEL"/>
    <property type="match status" value="1"/>
</dbReference>
<dbReference type="AlphaFoldDB" id="A0A2R5GA46"/>
<feature type="domain" description="NEL" evidence="1">
    <location>
        <begin position="190"/>
        <end position="505"/>
    </location>
</feature>
<evidence type="ECO:0000313" key="3">
    <source>
        <dbReference type="Proteomes" id="UP000241890"/>
    </source>
</evidence>
<dbReference type="EMBL" id="BEYU01000012">
    <property type="protein sequence ID" value="GBG25413.1"/>
    <property type="molecule type" value="Genomic_DNA"/>
</dbReference>
<protein>
    <recommendedName>
        <fullName evidence="1">NEL domain-containing protein</fullName>
    </recommendedName>
</protein>
<organism evidence="2 3">
    <name type="scientific">Hondaea fermentalgiana</name>
    <dbReference type="NCBI Taxonomy" id="2315210"/>
    <lineage>
        <taxon>Eukaryota</taxon>
        <taxon>Sar</taxon>
        <taxon>Stramenopiles</taxon>
        <taxon>Bigyra</taxon>
        <taxon>Labyrinthulomycetes</taxon>
        <taxon>Thraustochytrida</taxon>
        <taxon>Thraustochytriidae</taxon>
        <taxon>Hondaea</taxon>
    </lineage>
</organism>
<comment type="caution">
    <text evidence="2">The sequence shown here is derived from an EMBL/GenBank/DDBJ whole genome shotgun (WGS) entry which is preliminary data.</text>
</comment>
<dbReference type="OrthoDB" id="203703at2759"/>
<reference evidence="2 3" key="1">
    <citation type="submission" date="2017-12" db="EMBL/GenBank/DDBJ databases">
        <title>Sequencing, de novo assembly and annotation of complete genome of a new Thraustochytrid species, strain FCC1311.</title>
        <authorList>
            <person name="Sedici K."/>
            <person name="Godart F."/>
            <person name="Aiese Cigliano R."/>
            <person name="Sanseverino W."/>
            <person name="Barakat M."/>
            <person name="Ortet P."/>
            <person name="Marechal E."/>
            <person name="Cagnac O."/>
            <person name="Amato A."/>
        </authorList>
    </citation>
    <scope>NUCLEOTIDE SEQUENCE [LARGE SCALE GENOMIC DNA]</scope>
</reference>
<dbReference type="Gene3D" id="1.20.58.360">
    <property type="entry name" value="Shigella T3SS effector IpaH defines"/>
    <property type="match status" value="1"/>
</dbReference>
<dbReference type="InterPro" id="IPR029487">
    <property type="entry name" value="NEL_dom"/>
</dbReference>
<dbReference type="GO" id="GO:0016567">
    <property type="term" value="P:protein ubiquitination"/>
    <property type="evidence" value="ECO:0007669"/>
    <property type="project" value="InterPro"/>
</dbReference>
<name>A0A2R5GA46_9STRA</name>
<gene>
    <name evidence="2" type="ORF">FCC1311_016312</name>
</gene>
<accession>A0A2R5GA46</accession>
<proteinExistence type="predicted"/>